<proteinExistence type="inferred from homology"/>
<evidence type="ECO:0000256" key="1">
    <source>
        <dbReference type="ARBA" id="ARBA00004417"/>
    </source>
</evidence>
<keyword evidence="5" id="KW-0547">Nucleotide-binding</keyword>
<dbReference type="InterPro" id="IPR003593">
    <property type="entry name" value="AAA+_ATPase"/>
</dbReference>
<dbReference type="Pfam" id="PF08352">
    <property type="entry name" value="oligo_HPY"/>
    <property type="match status" value="1"/>
</dbReference>
<dbReference type="GO" id="GO:0005524">
    <property type="term" value="F:ATP binding"/>
    <property type="evidence" value="ECO:0007669"/>
    <property type="project" value="UniProtKB-KW"/>
</dbReference>
<dbReference type="InterPro" id="IPR050388">
    <property type="entry name" value="ABC_Ni/Peptide_Import"/>
</dbReference>
<dbReference type="Proteomes" id="UP001318682">
    <property type="component" value="Chromosome"/>
</dbReference>
<feature type="domain" description="ABC transporter" evidence="8">
    <location>
        <begin position="5"/>
        <end position="255"/>
    </location>
</feature>
<evidence type="ECO:0000256" key="2">
    <source>
        <dbReference type="ARBA" id="ARBA00005417"/>
    </source>
</evidence>
<keyword evidence="6 9" id="KW-0067">ATP-binding</keyword>
<dbReference type="PANTHER" id="PTHR43297:SF2">
    <property type="entry name" value="DIPEPTIDE TRANSPORT ATP-BINDING PROTEIN DPPD"/>
    <property type="match status" value="1"/>
</dbReference>
<keyword evidence="10" id="KW-1185">Reference proteome</keyword>
<evidence type="ECO:0000259" key="8">
    <source>
        <dbReference type="PROSITE" id="PS50893"/>
    </source>
</evidence>
<dbReference type="SUPFAM" id="SSF52540">
    <property type="entry name" value="P-loop containing nucleoside triphosphate hydrolases"/>
    <property type="match status" value="1"/>
</dbReference>
<dbReference type="InterPro" id="IPR003439">
    <property type="entry name" value="ABC_transporter-like_ATP-bd"/>
</dbReference>
<dbReference type="Gene3D" id="3.40.50.300">
    <property type="entry name" value="P-loop containing nucleotide triphosphate hydrolases"/>
    <property type="match status" value="1"/>
</dbReference>
<dbReference type="InterPro" id="IPR027417">
    <property type="entry name" value="P-loop_NTPase"/>
</dbReference>
<evidence type="ECO:0000256" key="7">
    <source>
        <dbReference type="ARBA" id="ARBA00023136"/>
    </source>
</evidence>
<evidence type="ECO:0000256" key="5">
    <source>
        <dbReference type="ARBA" id="ARBA00022741"/>
    </source>
</evidence>
<keyword evidence="3" id="KW-0813">Transport</keyword>
<accession>A0ABZ2BR91</accession>
<organism evidence="9 10">
    <name type="scientific">Roseobacter fucihabitans</name>
    <dbReference type="NCBI Taxonomy" id="1537242"/>
    <lineage>
        <taxon>Bacteria</taxon>
        <taxon>Pseudomonadati</taxon>
        <taxon>Pseudomonadota</taxon>
        <taxon>Alphaproteobacteria</taxon>
        <taxon>Rhodobacterales</taxon>
        <taxon>Roseobacteraceae</taxon>
        <taxon>Roseobacter</taxon>
    </lineage>
</organism>
<sequence length="326" mass="35373">MTALLEIQGLKTHFKTDDGVVKAVDGVDLHVNKGEVLGIVGESGSGKTITALSAIRLIDSPGEIVAGSIRFEGRDVLAMDKAELTALRGDRISMIFQQPRVCLNPVKTIGWQITELFSRHRSVSDAEARETAISVLTAVGIPDAAVRLSSYPHELSGGQAQRVMIAIALALRPRVLIADEPTTALDVTIQAQIMELLKNLCREMGTALVLVTHDLGVIAEMADRVAVMYAGQIVEQTDVMSLFENPQHPYTQGLLASMPVLGRRADRLSAIPGSVPKPADMPPACRFAPRCEARVKHGLTRCEKEMPDLIQHQGCEVRCWLAMEDV</sequence>
<dbReference type="InterPro" id="IPR013563">
    <property type="entry name" value="Oligopep_ABC_C"/>
</dbReference>
<keyword evidence="4" id="KW-1003">Cell membrane</keyword>
<comment type="subcellular location">
    <subcellularLocation>
        <location evidence="1">Cell inner membrane</location>
        <topology evidence="1">Peripheral membrane protein</topology>
    </subcellularLocation>
</comment>
<dbReference type="NCBIfam" id="TIGR01727">
    <property type="entry name" value="oligo_HPY"/>
    <property type="match status" value="1"/>
</dbReference>
<name>A0ABZ2BR91_9RHOB</name>
<evidence type="ECO:0000256" key="3">
    <source>
        <dbReference type="ARBA" id="ARBA00022448"/>
    </source>
</evidence>
<evidence type="ECO:0000256" key="6">
    <source>
        <dbReference type="ARBA" id="ARBA00022840"/>
    </source>
</evidence>
<keyword evidence="7" id="KW-0472">Membrane</keyword>
<protein>
    <submittedName>
        <fullName evidence="9">Oligopeptide transport ATP-binding protein OppD</fullName>
    </submittedName>
</protein>
<reference evidence="10" key="1">
    <citation type="submission" date="2024-01" db="EMBL/GenBank/DDBJ databases">
        <title>Roseobacter fucihabitans sp. nov., isolated from the brown alga Fucus spiralis.</title>
        <authorList>
            <person name="Hahnke S."/>
            <person name="Berger M."/>
            <person name="Schlingloff A."/>
            <person name="Athale I."/>
            <person name="Neumann-Schaal M."/>
            <person name="Adenaya A."/>
            <person name="Poehlein A."/>
            <person name="Daniel R."/>
            <person name="Pertersen J."/>
            <person name="Brinkhoff T."/>
        </authorList>
    </citation>
    <scope>NUCLEOTIDE SEQUENCE [LARGE SCALE GENOMIC DNA]</scope>
    <source>
        <strain evidence="10">B14</strain>
    </source>
</reference>
<evidence type="ECO:0000256" key="4">
    <source>
        <dbReference type="ARBA" id="ARBA00022475"/>
    </source>
</evidence>
<dbReference type="PANTHER" id="PTHR43297">
    <property type="entry name" value="OLIGOPEPTIDE TRANSPORT ATP-BINDING PROTEIN APPD"/>
    <property type="match status" value="1"/>
</dbReference>
<comment type="similarity">
    <text evidence="2">Belongs to the ABC transporter superfamily.</text>
</comment>
<dbReference type="InterPro" id="IPR017871">
    <property type="entry name" value="ABC_transporter-like_CS"/>
</dbReference>
<dbReference type="PROSITE" id="PS50893">
    <property type="entry name" value="ABC_TRANSPORTER_2"/>
    <property type="match status" value="1"/>
</dbReference>
<dbReference type="PROSITE" id="PS00211">
    <property type="entry name" value="ABC_TRANSPORTER_1"/>
    <property type="match status" value="1"/>
</dbReference>
<dbReference type="EMBL" id="CP143423">
    <property type="protein sequence ID" value="WVX48366.1"/>
    <property type="molecule type" value="Genomic_DNA"/>
</dbReference>
<dbReference type="SMART" id="SM00382">
    <property type="entry name" value="AAA"/>
    <property type="match status" value="1"/>
</dbReference>
<dbReference type="RefSeq" id="WP_187432267.1">
    <property type="nucleotide sequence ID" value="NZ_CP143423.1"/>
</dbReference>
<evidence type="ECO:0000313" key="10">
    <source>
        <dbReference type="Proteomes" id="UP001318682"/>
    </source>
</evidence>
<evidence type="ECO:0000313" key="9">
    <source>
        <dbReference type="EMBL" id="WVX48366.1"/>
    </source>
</evidence>
<dbReference type="CDD" id="cd03257">
    <property type="entry name" value="ABC_NikE_OppD_transporters"/>
    <property type="match status" value="1"/>
</dbReference>
<gene>
    <name evidence="9" type="primary">oppD_1</name>
    <name evidence="9" type="ORF">ROLI_014460</name>
</gene>
<dbReference type="Pfam" id="PF00005">
    <property type="entry name" value="ABC_tran"/>
    <property type="match status" value="1"/>
</dbReference>